<dbReference type="STRING" id="554055.A0A2P6UZT9"/>
<evidence type="ECO:0000256" key="11">
    <source>
        <dbReference type="RuleBase" id="RU364022"/>
    </source>
</evidence>
<evidence type="ECO:0000256" key="10">
    <source>
        <dbReference type="RuleBase" id="RU003657"/>
    </source>
</evidence>
<dbReference type="Proteomes" id="UP000239649">
    <property type="component" value="Unassembled WGS sequence"/>
</dbReference>
<evidence type="ECO:0000256" key="12">
    <source>
        <dbReference type="SAM" id="MobiDB-lite"/>
    </source>
</evidence>
<comment type="similarity">
    <text evidence="3 10">Belongs to the HisA/HisF family.</text>
</comment>
<keyword evidence="5 10" id="KW-0028">Amino-acid biosynthesis</keyword>
<dbReference type="InterPro" id="IPR011858">
    <property type="entry name" value="His6/HISN3"/>
</dbReference>
<evidence type="ECO:0000256" key="8">
    <source>
        <dbReference type="ARBA" id="ARBA00093256"/>
    </source>
</evidence>
<evidence type="ECO:0000256" key="2">
    <source>
        <dbReference type="ARBA" id="ARBA00005133"/>
    </source>
</evidence>
<keyword evidence="6 10" id="KW-0368">Histidine biosynthesis</keyword>
<evidence type="ECO:0000256" key="1">
    <source>
        <dbReference type="ARBA" id="ARBA00001959"/>
    </source>
</evidence>
<dbReference type="GO" id="GO:0009507">
    <property type="term" value="C:chloroplast"/>
    <property type="evidence" value="ECO:0007669"/>
    <property type="project" value="UniProtKB-SubCell"/>
</dbReference>
<sequence>MSLQAAARAAPRASAPRPSASGRLTVTVTARAVQFRPCIDIHKGKVKQIVGSTLQDLHSGGEAALKTNFESEQPSSWFAELYKNDALTGGHVIMLGADGDSKAAAYAALGAYPGGLQLGGGVSTENAVEYLDAGASHVIVTSFVFRDGRLEEGRLADLVKLVGKERLVLDLSCRKKEDGKYYVVTDRWQKFSDLALSEATLGWLAQSCDELLVHGVDVEGMQLGIDDELVQALGAWSPIPVTYAGGARTLEDLERVRRAGNGRVDITVGSALNIFGGALPYADVVAWHKQQAAAAAAGGAAAPAAAAPPATPAAAATPAAEKPASGGGAAEVERRGNSESKLLGEPQDDGTILYRDIASMIEGEAQADGTSMFRF</sequence>
<dbReference type="EC" id="5.3.1.16" evidence="4 11"/>
<evidence type="ECO:0000256" key="9">
    <source>
        <dbReference type="ARBA" id="ARBA00093606"/>
    </source>
</evidence>
<feature type="region of interest" description="Disordered" evidence="12">
    <location>
        <begin position="312"/>
        <end position="348"/>
    </location>
</feature>
<keyword evidence="11" id="KW-0934">Plastid</keyword>
<dbReference type="InterPro" id="IPR011060">
    <property type="entry name" value="RibuloseP-bd_barrel"/>
</dbReference>
<name>A0A2P6UZT9_9CHLO</name>
<dbReference type="InterPro" id="IPR044524">
    <property type="entry name" value="Isoase_HisA-like"/>
</dbReference>
<keyword evidence="11" id="KW-0150">Chloroplast</keyword>
<comment type="catalytic activity">
    <reaction evidence="8">
        <text>1-(5-phospho-beta-D-ribosyl)-5-[(5-phospho-beta-D-ribosylamino)methylideneamino]imidazole-4-carboxamide = 5-[(5-phospho-1-deoxy-D-ribulos-1-ylimino)methylamino]-1-(5-phospho-beta-D-ribosyl)imidazole-4-carboxamide</text>
        <dbReference type="Rhea" id="RHEA:15469"/>
        <dbReference type="ChEBI" id="CHEBI:58435"/>
        <dbReference type="ChEBI" id="CHEBI:58525"/>
        <dbReference type="EC" id="5.3.1.16"/>
    </reaction>
    <physiologicalReaction direction="left-to-right" evidence="8">
        <dbReference type="Rhea" id="RHEA:15470"/>
    </physiologicalReaction>
</comment>
<gene>
    <name evidence="13" type="ORF">C2E20_8965</name>
</gene>
<evidence type="ECO:0000256" key="5">
    <source>
        <dbReference type="ARBA" id="ARBA00022605"/>
    </source>
</evidence>
<dbReference type="GO" id="GO:0003949">
    <property type="term" value="F:1-(5-phosphoribosyl)-5-[(5-phosphoribosylamino)methylideneamino]imidazole-4-carboxamide isomerase activity"/>
    <property type="evidence" value="ECO:0007669"/>
    <property type="project" value="UniProtKB-EC"/>
</dbReference>
<feature type="region of interest" description="Disordered" evidence="12">
    <location>
        <begin position="1"/>
        <end position="21"/>
    </location>
</feature>
<reference evidence="13 14" key="1">
    <citation type="journal article" date="2018" name="Plant J.">
        <title>Genome sequences of Chlorella sorokiniana UTEX 1602 and Micractinium conductrix SAG 241.80: implications to maltose excretion by a green alga.</title>
        <authorList>
            <person name="Arriola M.B."/>
            <person name="Velmurugan N."/>
            <person name="Zhang Y."/>
            <person name="Plunkett M.H."/>
            <person name="Hondzo H."/>
            <person name="Barney B.M."/>
        </authorList>
    </citation>
    <scope>NUCLEOTIDE SEQUENCE [LARGE SCALE GENOMIC DNA]</scope>
    <source>
        <strain evidence="13 14">SAG 241.80</strain>
    </source>
</reference>
<dbReference type="NCBIfam" id="TIGR02129">
    <property type="entry name" value="hisA_euk"/>
    <property type="match status" value="1"/>
</dbReference>
<dbReference type="SUPFAM" id="SSF51366">
    <property type="entry name" value="Ribulose-phoshate binding barrel"/>
    <property type="match status" value="1"/>
</dbReference>
<dbReference type="FunFam" id="3.20.20.70:FF:000110">
    <property type="entry name" value="1-(5-phosphoribosyl)-5-[(5-phosphoribosylamino)methylideneamino] imidazole-4-carboxamide isomerase, chloroplastic"/>
    <property type="match status" value="1"/>
</dbReference>
<dbReference type="InterPro" id="IPR006062">
    <property type="entry name" value="His_biosynth"/>
</dbReference>
<dbReference type="PANTHER" id="PTHR43090">
    <property type="entry name" value="1-(5-PHOSPHORIBOSYL)-5-[(5-PHOSPHORIBOSYLAMINO)METHYLIDENEAMINO] IMIDAZOLE-4-CARBOXAMIDE ISOMERASE"/>
    <property type="match status" value="1"/>
</dbReference>
<comment type="caution">
    <text evidence="13">The sequence shown here is derived from an EMBL/GenBank/DDBJ whole genome shotgun (WGS) entry which is preliminary data.</text>
</comment>
<dbReference type="CDD" id="cd04723">
    <property type="entry name" value="HisA_HisF"/>
    <property type="match status" value="1"/>
</dbReference>
<accession>A0A2P6UZT9</accession>
<dbReference type="InterPro" id="IPR013785">
    <property type="entry name" value="Aldolase_TIM"/>
</dbReference>
<evidence type="ECO:0000313" key="14">
    <source>
        <dbReference type="Proteomes" id="UP000239649"/>
    </source>
</evidence>
<evidence type="ECO:0000256" key="4">
    <source>
        <dbReference type="ARBA" id="ARBA00012550"/>
    </source>
</evidence>
<dbReference type="PANTHER" id="PTHR43090:SF2">
    <property type="entry name" value="1-(5-PHOSPHORIBOSYL)-5-[(5-PHOSPHORIBOSYLAMINO)METHYLIDENEAMINO] IMIDAZOLE-4-CARBOXAMIDE ISOMERASE"/>
    <property type="match status" value="1"/>
</dbReference>
<dbReference type="GO" id="GO:0000105">
    <property type="term" value="P:L-histidine biosynthetic process"/>
    <property type="evidence" value="ECO:0007669"/>
    <property type="project" value="UniProtKB-UniPathway"/>
</dbReference>
<dbReference type="EMBL" id="LHPF02000063">
    <property type="protein sequence ID" value="PSC67360.1"/>
    <property type="molecule type" value="Genomic_DNA"/>
</dbReference>
<dbReference type="Pfam" id="PF00977">
    <property type="entry name" value="His_biosynth"/>
    <property type="match status" value="1"/>
</dbReference>
<keyword evidence="14" id="KW-1185">Reference proteome</keyword>
<dbReference type="GO" id="GO:0000162">
    <property type="term" value="P:L-tryptophan biosynthetic process"/>
    <property type="evidence" value="ECO:0007669"/>
    <property type="project" value="TreeGrafter"/>
</dbReference>
<evidence type="ECO:0000256" key="6">
    <source>
        <dbReference type="ARBA" id="ARBA00023102"/>
    </source>
</evidence>
<dbReference type="OrthoDB" id="446074at2759"/>
<proteinExistence type="inferred from homology"/>
<dbReference type="AlphaFoldDB" id="A0A2P6UZT9"/>
<evidence type="ECO:0000313" key="13">
    <source>
        <dbReference type="EMBL" id="PSC67360.1"/>
    </source>
</evidence>
<organism evidence="13 14">
    <name type="scientific">Micractinium conductrix</name>
    <dbReference type="NCBI Taxonomy" id="554055"/>
    <lineage>
        <taxon>Eukaryota</taxon>
        <taxon>Viridiplantae</taxon>
        <taxon>Chlorophyta</taxon>
        <taxon>core chlorophytes</taxon>
        <taxon>Trebouxiophyceae</taxon>
        <taxon>Chlorellales</taxon>
        <taxon>Chlorellaceae</taxon>
        <taxon>Chlorella clade</taxon>
        <taxon>Micractinium</taxon>
    </lineage>
</organism>
<comment type="cofactor">
    <cofactor evidence="1">
        <name>Na(+)</name>
        <dbReference type="ChEBI" id="CHEBI:29101"/>
    </cofactor>
</comment>
<protein>
    <recommendedName>
        <fullName evidence="9 11">1-(5-phosphoribosyl)-5-[(5-phosphoribosylamino)methylideneamino] imidazole-4-carboxamide isomerase HISN3, chloroplastic</fullName>
        <ecNumber evidence="4 11">5.3.1.16</ecNumber>
    </recommendedName>
    <alternativeName>
        <fullName evidence="11">5-proFAR isomerase</fullName>
    </alternativeName>
    <alternativeName>
        <fullName evidence="11">Phosphoribosylformimino-5-aminoimidazole carboxamide ribotide isomerase</fullName>
    </alternativeName>
</protein>
<evidence type="ECO:0000256" key="3">
    <source>
        <dbReference type="ARBA" id="ARBA00009667"/>
    </source>
</evidence>
<dbReference type="Gene3D" id="3.20.20.70">
    <property type="entry name" value="Aldolase class I"/>
    <property type="match status" value="1"/>
</dbReference>
<keyword evidence="7 11" id="KW-0413">Isomerase</keyword>
<comment type="pathway">
    <text evidence="2 11">Amino-acid biosynthesis; L-histidine biosynthesis; L-histidine from 5-phospho-alpha-D-ribose 1-diphosphate: step 4/9.</text>
</comment>
<comment type="subcellular location">
    <subcellularLocation>
        <location evidence="11">Plastid</location>
        <location evidence="11">Chloroplast</location>
    </subcellularLocation>
</comment>
<evidence type="ECO:0000256" key="7">
    <source>
        <dbReference type="ARBA" id="ARBA00023235"/>
    </source>
</evidence>
<dbReference type="UniPathway" id="UPA00031">
    <property type="reaction ID" value="UER00009"/>
</dbReference>